<organism evidence="8 9">
    <name type="scientific">Fusarium langsethiae</name>
    <dbReference type="NCBI Taxonomy" id="179993"/>
    <lineage>
        <taxon>Eukaryota</taxon>
        <taxon>Fungi</taxon>
        <taxon>Dikarya</taxon>
        <taxon>Ascomycota</taxon>
        <taxon>Pezizomycotina</taxon>
        <taxon>Sordariomycetes</taxon>
        <taxon>Hypocreomycetidae</taxon>
        <taxon>Hypocreales</taxon>
        <taxon>Nectriaceae</taxon>
        <taxon>Fusarium</taxon>
    </lineage>
</organism>
<dbReference type="AlphaFoldDB" id="A0A0M9F5T0"/>
<dbReference type="PANTHER" id="PTHR46896:SF3">
    <property type="entry name" value="FI06413P-RELATED"/>
    <property type="match status" value="1"/>
</dbReference>
<comment type="similarity">
    <text evidence="1">Belongs to the peptidase C48 family.</text>
</comment>
<keyword evidence="3" id="KW-0645">Protease</keyword>
<evidence type="ECO:0000313" key="8">
    <source>
        <dbReference type="EMBL" id="KPA46520.1"/>
    </source>
</evidence>
<evidence type="ECO:0000256" key="2">
    <source>
        <dbReference type="ARBA" id="ARBA00022553"/>
    </source>
</evidence>
<dbReference type="GO" id="GO:0006508">
    <property type="term" value="P:proteolysis"/>
    <property type="evidence" value="ECO:0007669"/>
    <property type="project" value="UniProtKB-KW"/>
</dbReference>
<dbReference type="PROSITE" id="PS50600">
    <property type="entry name" value="ULP_PROTEASE"/>
    <property type="match status" value="1"/>
</dbReference>
<dbReference type="Gene3D" id="3.40.395.10">
    <property type="entry name" value="Adenoviral Proteinase, Chain A"/>
    <property type="match status" value="1"/>
</dbReference>
<feature type="region of interest" description="Disordered" evidence="6">
    <location>
        <begin position="1"/>
        <end position="277"/>
    </location>
</feature>
<name>A0A0M9F5T0_FUSLA</name>
<accession>A0A0M9F5T0</accession>
<dbReference type="InterPro" id="IPR057501">
    <property type="entry name" value="DeUb_enz_PH"/>
</dbReference>
<feature type="domain" description="Ubiquitin-like protease family profile" evidence="7">
    <location>
        <begin position="527"/>
        <end position="796"/>
    </location>
</feature>
<feature type="compositionally biased region" description="Low complexity" evidence="6">
    <location>
        <begin position="231"/>
        <end position="246"/>
    </location>
</feature>
<dbReference type="GO" id="GO:0070139">
    <property type="term" value="F:SUMO-specific endopeptidase activity"/>
    <property type="evidence" value="ECO:0007669"/>
    <property type="project" value="TreeGrafter"/>
</dbReference>
<evidence type="ECO:0000256" key="3">
    <source>
        <dbReference type="ARBA" id="ARBA00022670"/>
    </source>
</evidence>
<keyword evidence="9" id="KW-1185">Reference proteome</keyword>
<dbReference type="SUPFAM" id="SSF54001">
    <property type="entry name" value="Cysteine proteinases"/>
    <property type="match status" value="1"/>
</dbReference>
<feature type="region of interest" description="Disordered" evidence="6">
    <location>
        <begin position="403"/>
        <end position="502"/>
    </location>
</feature>
<dbReference type="GO" id="GO:0005737">
    <property type="term" value="C:cytoplasm"/>
    <property type="evidence" value="ECO:0007669"/>
    <property type="project" value="TreeGrafter"/>
</dbReference>
<evidence type="ECO:0000256" key="4">
    <source>
        <dbReference type="ARBA" id="ARBA00022786"/>
    </source>
</evidence>
<dbReference type="GO" id="GO:0005634">
    <property type="term" value="C:nucleus"/>
    <property type="evidence" value="ECO:0007669"/>
    <property type="project" value="TreeGrafter"/>
</dbReference>
<feature type="compositionally biased region" description="Basic and acidic residues" evidence="6">
    <location>
        <begin position="482"/>
        <end position="498"/>
    </location>
</feature>
<evidence type="ECO:0000313" key="9">
    <source>
        <dbReference type="Proteomes" id="UP000037904"/>
    </source>
</evidence>
<evidence type="ECO:0000256" key="5">
    <source>
        <dbReference type="ARBA" id="ARBA00022801"/>
    </source>
</evidence>
<dbReference type="Pfam" id="PF25424">
    <property type="entry name" value="PH_35"/>
    <property type="match status" value="1"/>
</dbReference>
<dbReference type="EMBL" id="JXCE01000004">
    <property type="protein sequence ID" value="KPA46520.1"/>
    <property type="molecule type" value="Genomic_DNA"/>
</dbReference>
<evidence type="ECO:0000256" key="1">
    <source>
        <dbReference type="ARBA" id="ARBA00005234"/>
    </source>
</evidence>
<dbReference type="Proteomes" id="UP000037904">
    <property type="component" value="Unassembled WGS sequence"/>
</dbReference>
<evidence type="ECO:0000259" key="7">
    <source>
        <dbReference type="PROSITE" id="PS50600"/>
    </source>
</evidence>
<feature type="compositionally biased region" description="Polar residues" evidence="6">
    <location>
        <begin position="956"/>
        <end position="968"/>
    </location>
</feature>
<feature type="compositionally biased region" description="Basic residues" evidence="6">
    <location>
        <begin position="119"/>
        <end position="136"/>
    </location>
</feature>
<feature type="compositionally biased region" description="Basic and acidic residues" evidence="6">
    <location>
        <begin position="1063"/>
        <end position="1072"/>
    </location>
</feature>
<feature type="compositionally biased region" description="Basic and acidic residues" evidence="6">
    <location>
        <begin position="1042"/>
        <end position="1052"/>
    </location>
</feature>
<comment type="caution">
    <text evidence="8">The sequence shown here is derived from an EMBL/GenBank/DDBJ whole genome shotgun (WGS) entry which is preliminary data.</text>
</comment>
<dbReference type="InterPro" id="IPR003653">
    <property type="entry name" value="Peptidase_C48_C"/>
</dbReference>
<dbReference type="GO" id="GO:0016926">
    <property type="term" value="P:protein desumoylation"/>
    <property type="evidence" value="ECO:0007669"/>
    <property type="project" value="TreeGrafter"/>
</dbReference>
<feature type="compositionally biased region" description="Low complexity" evidence="6">
    <location>
        <begin position="87"/>
        <end position="103"/>
    </location>
</feature>
<dbReference type="InterPro" id="IPR051947">
    <property type="entry name" value="Sentrin-specific_protease"/>
</dbReference>
<keyword evidence="4" id="KW-0833">Ubl conjugation pathway</keyword>
<feature type="compositionally biased region" description="Polar residues" evidence="6">
    <location>
        <begin position="403"/>
        <end position="428"/>
    </location>
</feature>
<feature type="compositionally biased region" description="Polar residues" evidence="6">
    <location>
        <begin position="900"/>
        <end position="909"/>
    </location>
</feature>
<feature type="compositionally biased region" description="Low complexity" evidence="6">
    <location>
        <begin position="857"/>
        <end position="872"/>
    </location>
</feature>
<protein>
    <recommendedName>
        <fullName evidence="7">Ubiquitin-like protease family profile domain-containing protein</fullName>
    </recommendedName>
</protein>
<gene>
    <name evidence="8" type="ORF">FLAG1_00644</name>
</gene>
<feature type="compositionally biased region" description="Basic and acidic residues" evidence="6">
    <location>
        <begin position="26"/>
        <end position="37"/>
    </location>
</feature>
<keyword evidence="5" id="KW-0378">Hydrolase</keyword>
<dbReference type="PANTHER" id="PTHR46896">
    <property type="entry name" value="SENTRIN-SPECIFIC PROTEASE"/>
    <property type="match status" value="1"/>
</dbReference>
<dbReference type="Pfam" id="PF02902">
    <property type="entry name" value="Peptidase_C48"/>
    <property type="match status" value="1"/>
</dbReference>
<dbReference type="InterPro" id="IPR038765">
    <property type="entry name" value="Papain-like_cys_pep_sf"/>
</dbReference>
<feature type="compositionally biased region" description="Polar residues" evidence="6">
    <location>
        <begin position="1008"/>
        <end position="1040"/>
    </location>
</feature>
<sequence>MNSRMRAINDQKPRSSMKIGQSAQTDRSDASRDERPNKRVKKSGPELSCASASRFFASPRPPALEAIENDSEPSAKSPWRHRRLTRESSYIESVGGSSVISGSNLTTAAGSGVPEYRSVQRRTTVKRSRRRARGPRRVTSSPGETDDDTVAVAHRNFPPQHSPAFTSPDCLSMSIHDDDDGPPPSNISSDLPLQSKRPATEYPRGTPKRYKLHNHDSEDELAKPGTSAGRQSTTKSTSVTKLVSQSPHSRAQRGDIKPTNFGSVMARRSSTRTGSKVDGLPLAAATCGKYTCSTAKTDEPVKLHIDSDVARPSHQGGQTFPWLELSRKSIRSAKHSNSQSPIIVIHRSSSGVVPGHLLLKFRNIVDASHFIAWLHGVEHLDEVSPSELESQFFKAMADAESFASKSKNSPVPISPVTFTANTPRPLSRSSHRDPFKGEPISPRRPKLKDRMQGLPPLQEEVKMETEDVEDPFLELSRKRKPETRQTRRTSPEPCREKSPIPWTAQNPGWDKDWHRSLVYPPTGKNRATVDKEDIARLDEGEFLNDNLISFYLRYLQVQLEKERPEILEKVYIFNTFFFEKLRSNRAKINYEGVKAWTARVDLLSYDYIVVPVNENAHWYLAIIYNAPRLLPKEVKSEASKKEESSSPQDAIIVEDNDPAVGVAVEVAVEKASPVVSLDLEAPRSTRSQASTGDGVVLLDDETVKNFEAPAKTNKRKSTGGNQKYSTDEARIITLDSLGAAHTPTCKCLRDYLVEEAKDKKGLDITERVGGMTARGIPEQDNHCDCGVFVLGYMENFLRDPDEAVRRLLQKEPSQWVIKPQQIRAKVRDLLFEFQKEQHMRLEKEKELKRQRRATKGPVSSPQVAPSSPQISQRDPETPQVKRVPKSMLANGTIRAASEEPPQTGTTSAYFTVASPEKPVPPQTPTRNKDPSFAQPLRDGSSNDSKISSSGEIFHSAHSSPADTAQQVLPNLVTDGHSPRTGGNGTKLPSTPNFVQKLPESPEEVGPASISSTVKRNSSPSVTLATRQKASTSPAQGSQSVFDEERIIMKSIEDPSPTGLQYDGVERTIDLTG</sequence>
<reference evidence="8 9" key="1">
    <citation type="submission" date="2015-04" db="EMBL/GenBank/DDBJ databases">
        <title>The draft genome sequence of Fusarium langsethiae, a T-2/HT-2 mycotoxin producer.</title>
        <authorList>
            <person name="Lysoe E."/>
            <person name="Divon H.H."/>
            <person name="Terzi V."/>
            <person name="Orru L."/>
            <person name="Lamontanara A."/>
            <person name="Kolseth A.-K."/>
            <person name="Frandsen R.J."/>
            <person name="Nielsen K."/>
            <person name="Thrane U."/>
        </authorList>
    </citation>
    <scope>NUCLEOTIDE SEQUENCE [LARGE SCALE GENOMIC DNA]</scope>
    <source>
        <strain evidence="8 9">Fl201059</strain>
    </source>
</reference>
<evidence type="ECO:0000256" key="6">
    <source>
        <dbReference type="SAM" id="MobiDB-lite"/>
    </source>
</evidence>
<feature type="compositionally biased region" description="Basic and acidic residues" evidence="6">
    <location>
        <begin position="213"/>
        <end position="222"/>
    </location>
</feature>
<feature type="region of interest" description="Disordered" evidence="6">
    <location>
        <begin position="841"/>
        <end position="1072"/>
    </location>
</feature>
<keyword evidence="2" id="KW-0597">Phosphoprotein</keyword>
<proteinExistence type="inferred from homology"/>